<feature type="domain" description="F-box" evidence="2">
    <location>
        <begin position="34"/>
        <end position="84"/>
    </location>
</feature>
<dbReference type="Gene3D" id="1.20.1280.50">
    <property type="match status" value="1"/>
</dbReference>
<dbReference type="SUPFAM" id="SSF81383">
    <property type="entry name" value="F-box domain"/>
    <property type="match status" value="1"/>
</dbReference>
<dbReference type="Pfam" id="PF00646">
    <property type="entry name" value="F-box"/>
    <property type="match status" value="1"/>
</dbReference>
<protein>
    <recommendedName>
        <fullName evidence="2">F-box domain-containing protein</fullName>
    </recommendedName>
</protein>
<reference evidence="3 4" key="1">
    <citation type="journal article" date="2018" name="Proc. Natl. Acad. Sci. U.S.A.">
        <title>Draft genome sequence of Camellia sinensis var. sinensis provides insights into the evolution of the tea genome and tea quality.</title>
        <authorList>
            <person name="Wei C."/>
            <person name="Yang H."/>
            <person name="Wang S."/>
            <person name="Zhao J."/>
            <person name="Liu C."/>
            <person name="Gao L."/>
            <person name="Xia E."/>
            <person name="Lu Y."/>
            <person name="Tai Y."/>
            <person name="She G."/>
            <person name="Sun J."/>
            <person name="Cao H."/>
            <person name="Tong W."/>
            <person name="Gao Q."/>
            <person name="Li Y."/>
            <person name="Deng W."/>
            <person name="Jiang X."/>
            <person name="Wang W."/>
            <person name="Chen Q."/>
            <person name="Zhang S."/>
            <person name="Li H."/>
            <person name="Wu J."/>
            <person name="Wang P."/>
            <person name="Li P."/>
            <person name="Shi C."/>
            <person name="Zheng F."/>
            <person name="Jian J."/>
            <person name="Huang B."/>
            <person name="Shan D."/>
            <person name="Shi M."/>
            <person name="Fang C."/>
            <person name="Yue Y."/>
            <person name="Li F."/>
            <person name="Li D."/>
            <person name="Wei S."/>
            <person name="Han B."/>
            <person name="Jiang C."/>
            <person name="Yin Y."/>
            <person name="Xia T."/>
            <person name="Zhang Z."/>
            <person name="Bennetzen J.L."/>
            <person name="Zhao S."/>
            <person name="Wan X."/>
        </authorList>
    </citation>
    <scope>NUCLEOTIDE SEQUENCE [LARGE SCALE GENOMIC DNA]</scope>
    <source>
        <strain evidence="4">cv. Shuchazao</strain>
        <tissue evidence="3">Leaf</tissue>
    </source>
</reference>
<sequence length="448" mass="51872">MGDDDKSLTQYNRDHPKKLRNMEPKLEPDQPDQPHYIAHIPEDILSHVISRMPWRSICRLKCVSMYWYSLINSKTIAPSPFRSSLFSTNNKEPGLFAGVFYQNFNSTEPCFFSADKDIKVEFITLGSRLELEVGELIERGLYAVDENMPLIPFNFYIEACCHGLLLCSHPKPCKQCKLRNCQVDRHYVCNPITKKFIWLPKPPEYPHRTVKTGFLVDQESGHYQVMQIPVNFHADPIAKEGFVMVDSYSSLLRTWRTEHFEFHPRSHENPSPAVFFSSVVFTGPAVQMRGSLYWVATRDVVVCCNVEKKFCFIKQPNFKIFSGLINTPCLGEFNGVLRYLASDSRMVCLWDLQAGEWELVKMVPIDTIAKSLSDKYWMIDDFNNVRPLALQCSNPEMVFLAFPHKWIMSYNLVSEEVNLIERIEMSYLILTPMILIPFVLPKIPLPVF</sequence>
<dbReference type="PANTHER" id="PTHR31672">
    <property type="entry name" value="BNACNNG10540D PROTEIN"/>
    <property type="match status" value="1"/>
</dbReference>
<gene>
    <name evidence="3" type="ORF">TEA_008039</name>
</gene>
<comment type="caution">
    <text evidence="3">The sequence shown here is derived from an EMBL/GenBank/DDBJ whole genome shotgun (WGS) entry which is preliminary data.</text>
</comment>
<accession>A0A4S4DEY3</accession>
<dbReference type="InterPro" id="IPR050796">
    <property type="entry name" value="SCF_F-box_component"/>
</dbReference>
<dbReference type="SMART" id="SM00256">
    <property type="entry name" value="FBOX"/>
    <property type="match status" value="1"/>
</dbReference>
<evidence type="ECO:0000256" key="1">
    <source>
        <dbReference type="SAM" id="MobiDB-lite"/>
    </source>
</evidence>
<dbReference type="InterPro" id="IPR036047">
    <property type="entry name" value="F-box-like_dom_sf"/>
</dbReference>
<evidence type="ECO:0000259" key="2">
    <source>
        <dbReference type="PROSITE" id="PS50181"/>
    </source>
</evidence>
<dbReference type="PROSITE" id="PS50181">
    <property type="entry name" value="FBOX"/>
    <property type="match status" value="1"/>
</dbReference>
<dbReference type="Proteomes" id="UP000306102">
    <property type="component" value="Unassembled WGS sequence"/>
</dbReference>
<evidence type="ECO:0000313" key="4">
    <source>
        <dbReference type="Proteomes" id="UP000306102"/>
    </source>
</evidence>
<proteinExistence type="predicted"/>
<dbReference type="AlphaFoldDB" id="A0A4S4DEY3"/>
<dbReference type="InterPro" id="IPR001810">
    <property type="entry name" value="F-box_dom"/>
</dbReference>
<evidence type="ECO:0000313" key="3">
    <source>
        <dbReference type="EMBL" id="THG01243.1"/>
    </source>
</evidence>
<name>A0A4S4DEY3_CAMSN</name>
<feature type="region of interest" description="Disordered" evidence="1">
    <location>
        <begin position="1"/>
        <end position="32"/>
    </location>
</feature>
<dbReference type="EMBL" id="SDRB02011453">
    <property type="protein sequence ID" value="THG01243.1"/>
    <property type="molecule type" value="Genomic_DNA"/>
</dbReference>
<organism evidence="3 4">
    <name type="scientific">Camellia sinensis var. sinensis</name>
    <name type="common">China tea</name>
    <dbReference type="NCBI Taxonomy" id="542762"/>
    <lineage>
        <taxon>Eukaryota</taxon>
        <taxon>Viridiplantae</taxon>
        <taxon>Streptophyta</taxon>
        <taxon>Embryophyta</taxon>
        <taxon>Tracheophyta</taxon>
        <taxon>Spermatophyta</taxon>
        <taxon>Magnoliopsida</taxon>
        <taxon>eudicotyledons</taxon>
        <taxon>Gunneridae</taxon>
        <taxon>Pentapetalae</taxon>
        <taxon>asterids</taxon>
        <taxon>Ericales</taxon>
        <taxon>Theaceae</taxon>
        <taxon>Camellia</taxon>
    </lineage>
</organism>
<keyword evidence="4" id="KW-1185">Reference proteome</keyword>